<evidence type="ECO:0000256" key="3">
    <source>
        <dbReference type="ARBA" id="ARBA00022989"/>
    </source>
</evidence>
<evidence type="ECO:0000259" key="6">
    <source>
        <dbReference type="SMART" id="SM00849"/>
    </source>
</evidence>
<feature type="transmembrane region" description="Helical" evidence="5">
    <location>
        <begin position="766"/>
        <end position="786"/>
    </location>
</feature>
<evidence type="ECO:0000256" key="1">
    <source>
        <dbReference type="ARBA" id="ARBA00004141"/>
    </source>
</evidence>
<feature type="transmembrane region" description="Helical" evidence="5">
    <location>
        <begin position="615"/>
        <end position="638"/>
    </location>
</feature>
<dbReference type="EMBL" id="CAXAMN010025428">
    <property type="protein sequence ID" value="CAK9095081.1"/>
    <property type="molecule type" value="Genomic_DNA"/>
</dbReference>
<dbReference type="Gene3D" id="3.60.15.10">
    <property type="entry name" value="Ribonuclease Z/Hydroxyacylglutathione hydrolase-like"/>
    <property type="match status" value="1"/>
</dbReference>
<feature type="transmembrane region" description="Helical" evidence="5">
    <location>
        <begin position="574"/>
        <end position="594"/>
    </location>
</feature>
<keyword evidence="8" id="KW-1185">Reference proteome</keyword>
<dbReference type="Pfam" id="PF13906">
    <property type="entry name" value="AA_permease_C"/>
    <property type="match status" value="1"/>
</dbReference>
<feature type="transmembrane region" description="Helical" evidence="5">
    <location>
        <begin position="842"/>
        <end position="861"/>
    </location>
</feature>
<dbReference type="Pfam" id="PF13520">
    <property type="entry name" value="AA_permease_2"/>
    <property type="match status" value="1"/>
</dbReference>
<dbReference type="PANTHER" id="PTHR43243">
    <property type="entry name" value="INNER MEMBRANE TRANSPORTER YGJI-RELATED"/>
    <property type="match status" value="1"/>
</dbReference>
<accession>A0ABP0R7A4</accession>
<dbReference type="Gene3D" id="3.90.190.10">
    <property type="entry name" value="Protein tyrosine phosphatase superfamily"/>
    <property type="match status" value="1"/>
</dbReference>
<feature type="transmembrane region" description="Helical" evidence="5">
    <location>
        <begin position="517"/>
        <end position="537"/>
    </location>
</feature>
<evidence type="ECO:0000313" key="8">
    <source>
        <dbReference type="Proteomes" id="UP001642484"/>
    </source>
</evidence>
<proteinExistence type="predicted"/>
<feature type="transmembrane region" description="Helical" evidence="5">
    <location>
        <begin position="405"/>
        <end position="424"/>
    </location>
</feature>
<dbReference type="Gene3D" id="1.20.1740.10">
    <property type="entry name" value="Amino acid/polyamine transporter I"/>
    <property type="match status" value="1"/>
</dbReference>
<feature type="domain" description="Metallo-beta-lactamase" evidence="6">
    <location>
        <begin position="202"/>
        <end position="365"/>
    </location>
</feature>
<dbReference type="CDD" id="cd07724">
    <property type="entry name" value="POD-like_MBL-fold"/>
    <property type="match status" value="1"/>
</dbReference>
<dbReference type="InterPro" id="IPR001279">
    <property type="entry name" value="Metallo-B-lactamas"/>
</dbReference>
<evidence type="ECO:0000256" key="4">
    <source>
        <dbReference type="ARBA" id="ARBA00023136"/>
    </source>
</evidence>
<dbReference type="Proteomes" id="UP001642484">
    <property type="component" value="Unassembled WGS sequence"/>
</dbReference>
<evidence type="ECO:0000256" key="2">
    <source>
        <dbReference type="ARBA" id="ARBA00022692"/>
    </source>
</evidence>
<keyword evidence="3 5" id="KW-1133">Transmembrane helix</keyword>
<feature type="transmembrane region" description="Helical" evidence="5">
    <location>
        <begin position="707"/>
        <end position="725"/>
    </location>
</feature>
<feature type="transmembrane region" description="Helical" evidence="5">
    <location>
        <begin position="658"/>
        <end position="680"/>
    </location>
</feature>
<dbReference type="InterPro" id="IPR044528">
    <property type="entry name" value="POD-like_MBL-fold"/>
</dbReference>
<dbReference type="InterPro" id="IPR029485">
    <property type="entry name" value="CAT_C"/>
</dbReference>
<dbReference type="PANTHER" id="PTHR43243:SF82">
    <property type="entry name" value="CATIONIC AMINO ACID TRANSPORTER C-TERMINAL DOMAIN-CONTAINING PROTEIN"/>
    <property type="match status" value="1"/>
</dbReference>
<dbReference type="Pfam" id="PF00753">
    <property type="entry name" value="Lactamase_B"/>
    <property type="match status" value="1"/>
</dbReference>
<dbReference type="InterPro" id="IPR029021">
    <property type="entry name" value="Prot-tyrosine_phosphatase-like"/>
</dbReference>
<reference evidence="7 8" key="1">
    <citation type="submission" date="2024-02" db="EMBL/GenBank/DDBJ databases">
        <authorList>
            <person name="Chen Y."/>
            <person name="Shah S."/>
            <person name="Dougan E. K."/>
            <person name="Thang M."/>
            <person name="Chan C."/>
        </authorList>
    </citation>
    <scope>NUCLEOTIDE SEQUENCE [LARGE SCALE GENOMIC DNA]</scope>
</reference>
<feature type="transmembrane region" description="Helical" evidence="5">
    <location>
        <begin position="445"/>
        <end position="466"/>
    </location>
</feature>
<dbReference type="InterPro" id="IPR002293">
    <property type="entry name" value="AA/rel_permease1"/>
</dbReference>
<organism evidence="7 8">
    <name type="scientific">Durusdinium trenchii</name>
    <dbReference type="NCBI Taxonomy" id="1381693"/>
    <lineage>
        <taxon>Eukaryota</taxon>
        <taxon>Sar</taxon>
        <taxon>Alveolata</taxon>
        <taxon>Dinophyceae</taxon>
        <taxon>Suessiales</taxon>
        <taxon>Symbiodiniaceae</taxon>
        <taxon>Durusdinium</taxon>
    </lineage>
</organism>
<feature type="transmembrane region" description="Helical" evidence="5">
    <location>
        <begin position="867"/>
        <end position="885"/>
    </location>
</feature>
<name>A0ABP0R7A4_9DINO</name>
<comment type="subcellular location">
    <subcellularLocation>
        <location evidence="1">Membrane</location>
        <topology evidence="1">Multi-pass membrane protein</topology>
    </subcellularLocation>
</comment>
<evidence type="ECO:0000313" key="7">
    <source>
        <dbReference type="EMBL" id="CAK9095081.1"/>
    </source>
</evidence>
<gene>
    <name evidence="7" type="ORF">CCMP2556_LOCUS45309</name>
</gene>
<dbReference type="SMART" id="SM00849">
    <property type="entry name" value="Lactamase_B"/>
    <property type="match status" value="1"/>
</dbReference>
<keyword evidence="4 5" id="KW-0472">Membrane</keyword>
<evidence type="ECO:0000256" key="5">
    <source>
        <dbReference type="SAM" id="Phobius"/>
    </source>
</evidence>
<dbReference type="SUPFAM" id="SSF56281">
    <property type="entry name" value="Metallo-hydrolase/oxidoreductase"/>
    <property type="match status" value="1"/>
</dbReference>
<feature type="transmembrane region" description="Helical" evidence="5">
    <location>
        <begin position="549"/>
        <end position="568"/>
    </location>
</feature>
<sequence length="903" mass="98378">MEDEPVAETKLGLIDLLCIGVGSTVGSGVFVLTGQVLPIAGDVLVSGDLPEDMVEKLAEESRAIQYECKGWLYVNPESDPHFMPEKIKSKGSKVEVCPFKPSKDLSPEVVEKLVTLVDEMPRPLMIQCTSANRAAVALLLWMAKERGYTQGPAELLVKDLSLDTVRPEALEWLTSRLPEVRTGRIITAKSPEVRQLFDEETSTLTYLVTCPETSEAVLIDPVLEQKDRDLQVLKELNLKLKYVINTHCHADHITSGGLIRKDMPEVKTIISEASGAKADMHIKHGDTISFGKLQLEVRATPGHTDGCVTFILKTKTASFAFTGDTLLIRGCGRTDFQQGNPRLLYQNVYEQIFTLPGETFICPGHDYKGRGVSSVEEERRFNPRLTKSVDEFAELMDNLGPSASLSWVFAGIACLLSGFAYMELSARLPTRGSCYTFSYHGLGELWAVIGAFCITLEYGISGAGVARNWSQKMGSFLGDEYKHTVFFYFGKGTWPADATAAQLADNYARTDDNYLDLSAAFLTAGCTLLLMGGLSLSKAVVNFMTFLKVLLVIFMVICGFIGASQNIFESGEVFAPGGINGVINATTLLFFGFIGFDEVCCLSSKAKNASRTMPLALIGTLAIAAMVSFTAQLAISLISQPGQASDFGVAFEQMGWTVISWIVRLGELILLPLVVLLSILPQPEVSAAMSTDRLIPSIFRRQASDGTFVWGLALTGLIALTALALACPFSILWDVISLGVLLSFNLSNASLINIRYGNGGAVCQPRVAKLVRVLFVSAIVAGYINWKEILHVTLTSSTQPELWALILGPAFSALTVFLTVYIACYCKQVQDKDQGDIFKAPLVPYIPALGIYVNATLMAGISWTNHLVFAALLAAWLLLYLLYPCMARARKEAKEVCGDDGDL</sequence>
<comment type="caution">
    <text evidence="7">The sequence shown here is derived from an EMBL/GenBank/DDBJ whole genome shotgun (WGS) entry which is preliminary data.</text>
</comment>
<keyword evidence="2 5" id="KW-0812">Transmembrane</keyword>
<feature type="transmembrane region" description="Helical" evidence="5">
    <location>
        <begin position="731"/>
        <end position="754"/>
    </location>
</feature>
<protein>
    <recommendedName>
        <fullName evidence="6">Metallo-beta-lactamase domain-containing protein</fullName>
    </recommendedName>
</protein>
<dbReference type="InterPro" id="IPR036866">
    <property type="entry name" value="RibonucZ/Hydroxyglut_hydro"/>
</dbReference>
<feature type="transmembrane region" description="Helical" evidence="5">
    <location>
        <begin position="802"/>
        <end position="822"/>
    </location>
</feature>